<evidence type="ECO:0000256" key="2">
    <source>
        <dbReference type="ARBA" id="ARBA00022525"/>
    </source>
</evidence>
<accession>E2J767</accession>
<dbReference type="AlphaFoldDB" id="E2J767"/>
<keyword evidence="2" id="KW-0964">Secreted</keyword>
<evidence type="ECO:0000256" key="4">
    <source>
        <dbReference type="ARBA" id="ARBA00022729"/>
    </source>
</evidence>
<dbReference type="GO" id="GO:0005576">
    <property type="term" value="C:extracellular region"/>
    <property type="evidence" value="ECO:0007669"/>
    <property type="project" value="UniProtKB-SubCell"/>
</dbReference>
<evidence type="ECO:0000256" key="6">
    <source>
        <dbReference type="ARBA" id="ARBA00034121"/>
    </source>
</evidence>
<evidence type="ECO:0000313" key="8">
    <source>
        <dbReference type="EMBL" id="ADN29785.1"/>
    </source>
</evidence>
<comment type="similarity">
    <text evidence="6">Belongs to the calycin superfamily. Triabin family.</text>
</comment>
<dbReference type="InterPro" id="IPR005657">
    <property type="entry name" value="Triabi/Procalin"/>
</dbReference>
<feature type="signal peptide" evidence="7">
    <location>
        <begin position="1"/>
        <end position="18"/>
    </location>
</feature>
<protein>
    <submittedName>
        <fullName evidence="8">Tm816 triabin-like lipocalin</fullName>
    </submittedName>
</protein>
<dbReference type="EMBL" id="HP429285">
    <property type="protein sequence ID" value="ADN29785.1"/>
    <property type="molecule type" value="mRNA"/>
</dbReference>
<organism evidence="8">
    <name type="scientific">Triatoma matogrossensis</name>
    <dbReference type="NCBI Taxonomy" id="162370"/>
    <lineage>
        <taxon>Eukaryota</taxon>
        <taxon>Metazoa</taxon>
        <taxon>Ecdysozoa</taxon>
        <taxon>Arthropoda</taxon>
        <taxon>Hexapoda</taxon>
        <taxon>Insecta</taxon>
        <taxon>Pterygota</taxon>
        <taxon>Neoptera</taxon>
        <taxon>Paraneoptera</taxon>
        <taxon>Hemiptera</taxon>
        <taxon>Heteroptera</taxon>
        <taxon>Panheteroptera</taxon>
        <taxon>Cimicomorpha</taxon>
        <taxon>Reduviidae</taxon>
        <taxon>Triatominae</taxon>
        <taxon>Triatoma</taxon>
    </lineage>
</organism>
<feature type="chain" id="PRO_5003159631" evidence="7">
    <location>
        <begin position="19"/>
        <end position="215"/>
    </location>
</feature>
<dbReference type="Gene3D" id="2.40.128.20">
    <property type="match status" value="1"/>
</dbReference>
<dbReference type="InterPro" id="IPR012674">
    <property type="entry name" value="Calycin"/>
</dbReference>
<dbReference type="GO" id="GO:0030682">
    <property type="term" value="P:symbiont-mediated perturbation of host defenses"/>
    <property type="evidence" value="ECO:0007669"/>
    <property type="project" value="InterPro"/>
</dbReference>
<name>E2J767_9HEMI</name>
<evidence type="ECO:0000256" key="7">
    <source>
        <dbReference type="SAM" id="SignalP"/>
    </source>
</evidence>
<dbReference type="Pfam" id="PF03973">
    <property type="entry name" value="Triabin"/>
    <property type="match status" value="1"/>
</dbReference>
<keyword evidence="3" id="KW-0800">Toxin</keyword>
<evidence type="ECO:0000256" key="5">
    <source>
        <dbReference type="ARBA" id="ARBA00023240"/>
    </source>
</evidence>
<proteinExistence type="evidence at transcript level"/>
<keyword evidence="4 7" id="KW-0732">Signal</keyword>
<sequence>MKIIIAVTFFGILTFAFAEYPTEDTEECLNLQDYEGFNSTKFLKGTWFVTHARYGSNYTVCREYKTRLRKNGSINLVADGYYSYRGEPKYFRVRCEGTKDKSGKNENGKFSLKCKQQSRGRENKIVFVFQLELTVVKTDYCKFAVLYRCATFPPENGQPKIEDNLLILHRKKEDIDPQVENVLKLYESSLEKFLSRKENKCLPSPVQNKKKKTKE</sequence>
<evidence type="ECO:0000256" key="3">
    <source>
        <dbReference type="ARBA" id="ARBA00022656"/>
    </source>
</evidence>
<dbReference type="SUPFAM" id="SSF50814">
    <property type="entry name" value="Lipocalins"/>
    <property type="match status" value="1"/>
</dbReference>
<dbReference type="CDD" id="cd19423">
    <property type="entry name" value="lipocalin_LTBP1-like"/>
    <property type="match status" value="1"/>
</dbReference>
<keyword evidence="5" id="KW-1199">Hemostasis impairing toxin</keyword>
<reference evidence="8" key="1">
    <citation type="journal article" date="2012" name="Am. J. Trop. Med. Hyg.">
        <title>An insight into the sialotranscriptome of Triatoma matogrossensis, a kissing bug associated with fogo selvagem in South America.</title>
        <authorList>
            <person name="Assumpcao T.C."/>
            <person name="Eaton D.P."/>
            <person name="Pham V.M."/>
            <person name="Francischetti I.M."/>
            <person name="Aoki V."/>
            <person name="Hans-Filho G."/>
            <person name="Rivitti E.A."/>
            <person name="Valenzuela J.G."/>
            <person name="Diaz L.A."/>
            <person name="Ribeiro J.M."/>
        </authorList>
    </citation>
    <scope>NUCLEOTIDE SEQUENCE</scope>
    <source>
        <tissue evidence="8">Salivary gland</tissue>
    </source>
</reference>
<comment type="subcellular location">
    <subcellularLocation>
        <location evidence="1">Secreted</location>
    </subcellularLocation>
</comment>
<evidence type="ECO:0000256" key="1">
    <source>
        <dbReference type="ARBA" id="ARBA00004613"/>
    </source>
</evidence>
<dbReference type="GO" id="GO:0090729">
    <property type="term" value="F:toxin activity"/>
    <property type="evidence" value="ECO:0007669"/>
    <property type="project" value="UniProtKB-KW"/>
</dbReference>